<feature type="region of interest" description="Disordered" evidence="2">
    <location>
        <begin position="278"/>
        <end position="301"/>
    </location>
</feature>
<evidence type="ECO:0000256" key="1">
    <source>
        <dbReference type="SAM" id="Coils"/>
    </source>
</evidence>
<feature type="compositionally biased region" description="Basic and acidic residues" evidence="2">
    <location>
        <begin position="124"/>
        <end position="146"/>
    </location>
</feature>
<feature type="region of interest" description="Disordered" evidence="2">
    <location>
        <begin position="124"/>
        <end position="149"/>
    </location>
</feature>
<evidence type="ECO:0000313" key="4">
    <source>
        <dbReference type="Proteomes" id="UP000224006"/>
    </source>
</evidence>
<evidence type="ECO:0000256" key="2">
    <source>
        <dbReference type="SAM" id="MobiDB-lite"/>
    </source>
</evidence>
<dbReference type="EMBL" id="NWUJ01000002">
    <property type="protein sequence ID" value="PFH37184.1"/>
    <property type="molecule type" value="Genomic_DNA"/>
</dbReference>
<proteinExistence type="predicted"/>
<feature type="region of interest" description="Disordered" evidence="2">
    <location>
        <begin position="1"/>
        <end position="63"/>
    </location>
</feature>
<gene>
    <name evidence="3" type="ORF">BESB_036420</name>
</gene>
<sequence length="301" mass="36346">MKQRATLNELNKQVEEHQEAERRKAEEEKAKLLRDKEEMDRTLRQRVQQREEAKKQKDAEDRKIIRRTIKQIEQQKRQELQEKSDYRETVSQQEQQKALVREEEEKREDLRFLQESLRMEKEAESRRIAERQRHVEAHQSRADRIAPTEFADAATRSAIERYNKEQAELDKKQLAHQLEKKQAAIDNAAYLKRQTQERQNLKKAEIEERRKVQQEQEKDARNYKLELEAKEKQKRMENMKQQELLLQQIEEHKRRTDLIVSPTEIKLNRALLEKVKAYRENRPARASERRRSDDTSDSDGS</sequence>
<accession>A0A2A9MJ15</accession>
<dbReference type="Proteomes" id="UP000224006">
    <property type="component" value="Chromosome II"/>
</dbReference>
<reference evidence="3 4" key="1">
    <citation type="submission" date="2017-09" db="EMBL/GenBank/DDBJ databases">
        <title>Genome sequencing of Besnoitia besnoiti strain Bb-Ger1.</title>
        <authorList>
            <person name="Schares G."/>
            <person name="Venepally P."/>
            <person name="Lorenzi H.A."/>
        </authorList>
    </citation>
    <scope>NUCLEOTIDE SEQUENCE [LARGE SCALE GENOMIC DNA]</scope>
    <source>
        <strain evidence="3 4">Bb-Ger1</strain>
    </source>
</reference>
<dbReference type="VEuPathDB" id="ToxoDB:BESB_036420"/>
<name>A0A2A9MJ15_BESBE</name>
<feature type="compositionally biased region" description="Basic and acidic residues" evidence="2">
    <location>
        <begin position="12"/>
        <end position="63"/>
    </location>
</feature>
<feature type="compositionally biased region" description="Basic and acidic residues" evidence="2">
    <location>
        <begin position="75"/>
        <end position="88"/>
    </location>
</feature>
<comment type="caution">
    <text evidence="3">The sequence shown here is derived from an EMBL/GenBank/DDBJ whole genome shotgun (WGS) entry which is preliminary data.</text>
</comment>
<protein>
    <submittedName>
        <fullName evidence="3">Rhoptry protein ROP14</fullName>
    </submittedName>
</protein>
<feature type="compositionally biased region" description="Polar residues" evidence="2">
    <location>
        <begin position="1"/>
        <end position="11"/>
    </location>
</feature>
<dbReference type="KEGG" id="bbes:BESB_036420"/>
<dbReference type="RefSeq" id="XP_029221193.1">
    <property type="nucleotide sequence ID" value="XM_029362228.1"/>
</dbReference>
<keyword evidence="1" id="KW-0175">Coiled coil</keyword>
<organism evidence="3 4">
    <name type="scientific">Besnoitia besnoiti</name>
    <name type="common">Apicomplexan protozoan</name>
    <dbReference type="NCBI Taxonomy" id="94643"/>
    <lineage>
        <taxon>Eukaryota</taxon>
        <taxon>Sar</taxon>
        <taxon>Alveolata</taxon>
        <taxon>Apicomplexa</taxon>
        <taxon>Conoidasida</taxon>
        <taxon>Coccidia</taxon>
        <taxon>Eucoccidiorida</taxon>
        <taxon>Eimeriorina</taxon>
        <taxon>Sarcocystidae</taxon>
        <taxon>Besnoitia</taxon>
    </lineage>
</organism>
<dbReference type="OrthoDB" id="346711at2759"/>
<keyword evidence="4" id="KW-1185">Reference proteome</keyword>
<feature type="compositionally biased region" description="Basic and acidic residues" evidence="2">
    <location>
        <begin position="99"/>
        <end position="108"/>
    </location>
</feature>
<feature type="coiled-coil region" evidence="1">
    <location>
        <begin position="164"/>
        <end position="242"/>
    </location>
</feature>
<dbReference type="GeneID" id="40308623"/>
<evidence type="ECO:0000313" key="3">
    <source>
        <dbReference type="EMBL" id="PFH37184.1"/>
    </source>
</evidence>
<dbReference type="AlphaFoldDB" id="A0A2A9MJ15"/>
<feature type="compositionally biased region" description="Basic and acidic residues" evidence="2">
    <location>
        <begin position="278"/>
        <end position="294"/>
    </location>
</feature>
<feature type="region of interest" description="Disordered" evidence="2">
    <location>
        <begin position="75"/>
        <end position="108"/>
    </location>
</feature>